<sequence>EQGGAIARVEKVGVREMTPLKGEQSDEVVVDCTWSVTGTVEHWGHVHTRENEYSAIMAISLTPEGRGRITGFDVTNEKRVRFETGLRTFGED</sequence>
<dbReference type="AlphaFoldDB" id="A0A382K8L7"/>
<dbReference type="EMBL" id="UINC01079037">
    <property type="protein sequence ID" value="SVC20668.1"/>
    <property type="molecule type" value="Genomic_DNA"/>
</dbReference>
<name>A0A382K8L7_9ZZZZ</name>
<protein>
    <submittedName>
        <fullName evidence="1">Uncharacterized protein</fullName>
    </submittedName>
</protein>
<feature type="non-terminal residue" evidence="1">
    <location>
        <position position="1"/>
    </location>
</feature>
<accession>A0A382K8L7</accession>
<reference evidence="1" key="1">
    <citation type="submission" date="2018-05" db="EMBL/GenBank/DDBJ databases">
        <authorList>
            <person name="Lanie J.A."/>
            <person name="Ng W.-L."/>
            <person name="Kazmierczak K.M."/>
            <person name="Andrzejewski T.M."/>
            <person name="Davidsen T.M."/>
            <person name="Wayne K.J."/>
            <person name="Tettelin H."/>
            <person name="Glass J.I."/>
            <person name="Rusch D."/>
            <person name="Podicherti R."/>
            <person name="Tsui H.-C.T."/>
            <person name="Winkler M.E."/>
        </authorList>
    </citation>
    <scope>NUCLEOTIDE SEQUENCE</scope>
</reference>
<proteinExistence type="predicted"/>
<gene>
    <name evidence="1" type="ORF">METZ01_LOCUS273522</name>
</gene>
<organism evidence="1">
    <name type="scientific">marine metagenome</name>
    <dbReference type="NCBI Taxonomy" id="408172"/>
    <lineage>
        <taxon>unclassified sequences</taxon>
        <taxon>metagenomes</taxon>
        <taxon>ecological metagenomes</taxon>
    </lineage>
</organism>
<evidence type="ECO:0000313" key="1">
    <source>
        <dbReference type="EMBL" id="SVC20668.1"/>
    </source>
</evidence>